<feature type="compositionally biased region" description="Basic residues" evidence="1">
    <location>
        <begin position="41"/>
        <end position="51"/>
    </location>
</feature>
<dbReference type="AlphaFoldDB" id="G7MKM5"/>
<evidence type="ECO:0000256" key="1">
    <source>
        <dbReference type="SAM" id="MobiDB-lite"/>
    </source>
</evidence>
<evidence type="ECO:0000313" key="2">
    <source>
        <dbReference type="EMBL" id="EHH16145.1"/>
    </source>
</evidence>
<organism evidence="2">
    <name type="scientific">Macaca mulatta</name>
    <name type="common">Rhesus macaque</name>
    <dbReference type="NCBI Taxonomy" id="9544"/>
    <lineage>
        <taxon>Eukaryota</taxon>
        <taxon>Metazoa</taxon>
        <taxon>Chordata</taxon>
        <taxon>Craniata</taxon>
        <taxon>Vertebrata</taxon>
        <taxon>Euteleostomi</taxon>
        <taxon>Mammalia</taxon>
        <taxon>Eutheria</taxon>
        <taxon>Euarchontoglires</taxon>
        <taxon>Primates</taxon>
        <taxon>Haplorrhini</taxon>
        <taxon>Catarrhini</taxon>
        <taxon>Cercopithecidae</taxon>
        <taxon>Cercopithecinae</taxon>
        <taxon>Macaca</taxon>
    </lineage>
</organism>
<feature type="region of interest" description="Disordered" evidence="1">
    <location>
        <begin position="1"/>
        <end position="61"/>
    </location>
</feature>
<sequence length="61" mass="6360">PQEGTGQGACPAANGNVEARPLASQASPRPLRPPSPPCALGRRRPAARAFRRSQSALSELK</sequence>
<name>G7MKM5_MACMU</name>
<reference evidence="2" key="1">
    <citation type="journal article" date="2011" name="Nat. Biotechnol.">
        <title>Genome sequencing and comparison of two nonhuman primate animal models, the cynomolgus and Chinese rhesus macaques.</title>
        <authorList>
            <person name="Yan G."/>
            <person name="Zhang G."/>
            <person name="Fang X."/>
            <person name="Zhang Y."/>
            <person name="Li C."/>
            <person name="Ling F."/>
            <person name="Cooper D.N."/>
            <person name="Li Q."/>
            <person name="Li Y."/>
            <person name="van Gool A.J."/>
            <person name="Du H."/>
            <person name="Chen J."/>
            <person name="Chen R."/>
            <person name="Zhang P."/>
            <person name="Huang Z."/>
            <person name="Thompson J.R."/>
            <person name="Meng Y."/>
            <person name="Bai Y."/>
            <person name="Wang J."/>
            <person name="Zhuo M."/>
            <person name="Wang T."/>
            <person name="Huang Y."/>
            <person name="Wei L."/>
            <person name="Li J."/>
            <person name="Wang Z."/>
            <person name="Hu H."/>
            <person name="Yang P."/>
            <person name="Le L."/>
            <person name="Stenson P.D."/>
            <person name="Li B."/>
            <person name="Liu X."/>
            <person name="Ball E.V."/>
            <person name="An N."/>
            <person name="Huang Q."/>
            <person name="Zhang Y."/>
            <person name="Fan W."/>
            <person name="Zhang X."/>
            <person name="Li Y."/>
            <person name="Wang W."/>
            <person name="Katze M.G."/>
            <person name="Su B."/>
            <person name="Nielsen R."/>
            <person name="Yang H."/>
            <person name="Wang J."/>
            <person name="Wang X."/>
            <person name="Wang J."/>
        </authorList>
    </citation>
    <scope>NUCLEOTIDE SEQUENCE [LARGE SCALE GENOMIC DNA]</scope>
    <source>
        <strain evidence="2">CR-5</strain>
    </source>
</reference>
<dbReference type="Proteomes" id="UP000013456">
    <property type="component" value="Chromosome 2"/>
</dbReference>
<accession>G7MKM5</accession>
<protein>
    <submittedName>
        <fullName evidence="2">Uncharacterized protein</fullName>
    </submittedName>
</protein>
<feature type="non-terminal residue" evidence="2">
    <location>
        <position position="1"/>
    </location>
</feature>
<dbReference type="EMBL" id="CM001254">
    <property type="protein sequence ID" value="EHH16145.1"/>
    <property type="molecule type" value="Genomic_DNA"/>
</dbReference>
<proteinExistence type="predicted"/>
<feature type="non-terminal residue" evidence="2">
    <location>
        <position position="61"/>
    </location>
</feature>
<gene>
    <name evidence="2" type="ORF">EGK_11387</name>
</gene>